<dbReference type="OrthoDB" id="1431247at2759"/>
<dbReference type="CDD" id="cd06464">
    <property type="entry name" value="ACD_sHsps-like"/>
    <property type="match status" value="1"/>
</dbReference>
<dbReference type="Proteomes" id="UP000193467">
    <property type="component" value="Unassembled WGS sequence"/>
</dbReference>
<dbReference type="Pfam" id="PF00011">
    <property type="entry name" value="HSP20"/>
    <property type="match status" value="1"/>
</dbReference>
<dbReference type="EMBL" id="MCGR01000027">
    <property type="protein sequence ID" value="ORY79324.1"/>
    <property type="molecule type" value="Genomic_DNA"/>
</dbReference>
<dbReference type="Gene3D" id="2.60.40.790">
    <property type="match status" value="1"/>
</dbReference>
<evidence type="ECO:0000259" key="5">
    <source>
        <dbReference type="PROSITE" id="PS01031"/>
    </source>
</evidence>
<evidence type="ECO:0000256" key="2">
    <source>
        <dbReference type="PROSITE-ProRule" id="PRU00285"/>
    </source>
</evidence>
<dbReference type="AlphaFoldDB" id="A0A1Y2F769"/>
<proteinExistence type="inferred from homology"/>
<organism evidence="6 7">
    <name type="scientific">Leucosporidium creatinivorum</name>
    <dbReference type="NCBI Taxonomy" id="106004"/>
    <lineage>
        <taxon>Eukaryota</taxon>
        <taxon>Fungi</taxon>
        <taxon>Dikarya</taxon>
        <taxon>Basidiomycota</taxon>
        <taxon>Pucciniomycotina</taxon>
        <taxon>Microbotryomycetes</taxon>
        <taxon>Leucosporidiales</taxon>
        <taxon>Leucosporidium</taxon>
    </lineage>
</organism>
<feature type="domain" description="SHSP" evidence="5">
    <location>
        <begin position="48"/>
        <end position="162"/>
    </location>
</feature>
<comment type="similarity">
    <text evidence="2 3">Belongs to the small heat shock protein (HSP20) family.</text>
</comment>
<dbReference type="SUPFAM" id="SSF49764">
    <property type="entry name" value="HSP20-like chaperones"/>
    <property type="match status" value="1"/>
</dbReference>
<dbReference type="FunCoup" id="A0A1Y2F769">
    <property type="interactions" value="179"/>
</dbReference>
<evidence type="ECO:0000256" key="3">
    <source>
        <dbReference type="RuleBase" id="RU003616"/>
    </source>
</evidence>
<evidence type="ECO:0000313" key="7">
    <source>
        <dbReference type="Proteomes" id="UP000193467"/>
    </source>
</evidence>
<dbReference type="InterPro" id="IPR002068">
    <property type="entry name" value="A-crystallin/Hsp20_dom"/>
</dbReference>
<protein>
    <submittedName>
        <fullName evidence="6">HSP20-like chaperone</fullName>
    </submittedName>
</protein>
<dbReference type="PANTHER" id="PTHR11527">
    <property type="entry name" value="HEAT-SHOCK PROTEIN 20 FAMILY MEMBER"/>
    <property type="match status" value="1"/>
</dbReference>
<dbReference type="InterPro" id="IPR031107">
    <property type="entry name" value="Small_HSP"/>
</dbReference>
<feature type="region of interest" description="Disordered" evidence="4">
    <location>
        <begin position="1"/>
        <end position="24"/>
    </location>
</feature>
<keyword evidence="7" id="KW-1185">Reference proteome</keyword>
<evidence type="ECO:0000256" key="1">
    <source>
        <dbReference type="ARBA" id="ARBA00023016"/>
    </source>
</evidence>
<evidence type="ECO:0000313" key="6">
    <source>
        <dbReference type="EMBL" id="ORY79324.1"/>
    </source>
</evidence>
<keyword evidence="1" id="KW-0346">Stress response</keyword>
<dbReference type="InterPro" id="IPR008978">
    <property type="entry name" value="HSP20-like_chaperone"/>
</dbReference>
<evidence type="ECO:0000256" key="4">
    <source>
        <dbReference type="SAM" id="MobiDB-lite"/>
    </source>
</evidence>
<dbReference type="InParanoid" id="A0A1Y2F769"/>
<name>A0A1Y2F769_9BASI</name>
<accession>A0A1Y2F769</accession>
<reference evidence="6 7" key="1">
    <citation type="submission" date="2016-07" db="EMBL/GenBank/DDBJ databases">
        <title>Pervasive Adenine N6-methylation of Active Genes in Fungi.</title>
        <authorList>
            <consortium name="DOE Joint Genome Institute"/>
            <person name="Mondo S.J."/>
            <person name="Dannebaum R.O."/>
            <person name="Kuo R.C."/>
            <person name="Labutti K."/>
            <person name="Haridas S."/>
            <person name="Kuo A."/>
            <person name="Salamov A."/>
            <person name="Ahrendt S.R."/>
            <person name="Lipzen A."/>
            <person name="Sullivan W."/>
            <person name="Andreopoulos W.B."/>
            <person name="Clum A."/>
            <person name="Lindquist E."/>
            <person name="Daum C."/>
            <person name="Ramamoorthy G.K."/>
            <person name="Gryganskyi A."/>
            <person name="Culley D."/>
            <person name="Magnuson J.K."/>
            <person name="James T.Y."/>
            <person name="O'Malley M.A."/>
            <person name="Stajich J.E."/>
            <person name="Spatafora J.W."/>
            <person name="Visel A."/>
            <person name="Grigoriev I.V."/>
        </authorList>
    </citation>
    <scope>NUCLEOTIDE SEQUENCE [LARGE SCALE GENOMIC DNA]</scope>
    <source>
        <strain evidence="6 7">62-1032</strain>
    </source>
</reference>
<dbReference type="STRING" id="106004.A0A1Y2F769"/>
<comment type="caution">
    <text evidence="6">The sequence shown here is derived from an EMBL/GenBank/DDBJ whole genome shotgun (WGS) entry which is preliminary data.</text>
</comment>
<dbReference type="PROSITE" id="PS01031">
    <property type="entry name" value="SHSP"/>
    <property type="match status" value="1"/>
</dbReference>
<sequence length="162" mass="18291">MPPPAYFAHPSHPLHPSATHADPPGFMPQFHPLDALVHAFSLSDEGGRGNPIYRPTVDVVETEDKQFVFVELPGMHKGDVEITLADNVLTITGRLHRPDPYKTPSMSLRWHERRFGLFERSVLVAHGLLEEDVKAKMDHGVLEIELPKKGRDERQRPKIQVA</sequence>
<gene>
    <name evidence="6" type="ORF">BCR35DRAFT_332106</name>
</gene>